<name>A0A9R0R2I6_TRITD</name>
<dbReference type="Proteomes" id="UP000324705">
    <property type="component" value="Chromosome 1B"/>
</dbReference>
<feature type="compositionally biased region" description="Basic and acidic residues" evidence="1">
    <location>
        <begin position="14"/>
        <end position="33"/>
    </location>
</feature>
<gene>
    <name evidence="2" type="ORF">TRITD_1Bv1G196060</name>
</gene>
<proteinExistence type="predicted"/>
<evidence type="ECO:0000256" key="1">
    <source>
        <dbReference type="SAM" id="MobiDB-lite"/>
    </source>
</evidence>
<feature type="compositionally biased region" description="Low complexity" evidence="1">
    <location>
        <begin position="60"/>
        <end position="74"/>
    </location>
</feature>
<dbReference type="Gramene" id="TRITD1Bv1G196060.1">
    <property type="protein sequence ID" value="TRITD1Bv1G196060.1"/>
    <property type="gene ID" value="TRITD1Bv1G196060"/>
</dbReference>
<evidence type="ECO:0000313" key="2">
    <source>
        <dbReference type="EMBL" id="VAH21892.1"/>
    </source>
</evidence>
<protein>
    <submittedName>
        <fullName evidence="2">Uncharacterized protein</fullName>
    </submittedName>
</protein>
<evidence type="ECO:0000313" key="3">
    <source>
        <dbReference type="Proteomes" id="UP000324705"/>
    </source>
</evidence>
<sequence>MQQHGLAPQAGTQAEKEHHGGAWELDGDSRETTEDACELLSTTDRGGRLWTRGSTRRTRGSSSTMRGSSCSTRSWWQIPATPAGNRRGRGSRRRRSGRRRRSKYLATAAALKVRGDGGGTLPGGRQSRSLAAPAPGDARATAEEDDGGGGTCL</sequence>
<accession>A0A9R0R2I6</accession>
<keyword evidence="3" id="KW-1185">Reference proteome</keyword>
<organism evidence="2 3">
    <name type="scientific">Triticum turgidum subsp. durum</name>
    <name type="common">Durum wheat</name>
    <name type="synonym">Triticum durum</name>
    <dbReference type="NCBI Taxonomy" id="4567"/>
    <lineage>
        <taxon>Eukaryota</taxon>
        <taxon>Viridiplantae</taxon>
        <taxon>Streptophyta</taxon>
        <taxon>Embryophyta</taxon>
        <taxon>Tracheophyta</taxon>
        <taxon>Spermatophyta</taxon>
        <taxon>Magnoliopsida</taxon>
        <taxon>Liliopsida</taxon>
        <taxon>Poales</taxon>
        <taxon>Poaceae</taxon>
        <taxon>BOP clade</taxon>
        <taxon>Pooideae</taxon>
        <taxon>Triticodae</taxon>
        <taxon>Triticeae</taxon>
        <taxon>Triticinae</taxon>
        <taxon>Triticum</taxon>
    </lineage>
</organism>
<feature type="compositionally biased region" description="Basic residues" evidence="1">
    <location>
        <begin position="86"/>
        <end position="103"/>
    </location>
</feature>
<dbReference type="AlphaFoldDB" id="A0A9R0R2I6"/>
<reference evidence="2 3" key="1">
    <citation type="submission" date="2017-09" db="EMBL/GenBank/DDBJ databases">
        <authorList>
            <consortium name="International Durum Wheat Genome Sequencing Consortium (IDWGSC)"/>
            <person name="Milanesi L."/>
        </authorList>
    </citation>
    <scope>NUCLEOTIDE SEQUENCE [LARGE SCALE GENOMIC DNA]</scope>
    <source>
        <strain evidence="3">cv. Svevo</strain>
    </source>
</reference>
<dbReference type="EMBL" id="LT934112">
    <property type="protein sequence ID" value="VAH21892.1"/>
    <property type="molecule type" value="Genomic_DNA"/>
</dbReference>
<feature type="region of interest" description="Disordered" evidence="1">
    <location>
        <begin position="1"/>
        <end position="153"/>
    </location>
</feature>